<evidence type="ECO:0000256" key="5">
    <source>
        <dbReference type="SAM" id="Phobius"/>
    </source>
</evidence>
<evidence type="ECO:0000256" key="3">
    <source>
        <dbReference type="ARBA" id="ARBA00022989"/>
    </source>
</evidence>
<evidence type="ECO:0000256" key="1">
    <source>
        <dbReference type="ARBA" id="ARBA00004141"/>
    </source>
</evidence>
<name>A0A5J6VIE2_9VIRU</name>
<evidence type="ECO:0000256" key="4">
    <source>
        <dbReference type="ARBA" id="ARBA00023136"/>
    </source>
</evidence>
<keyword evidence="4 5" id="KW-0472">Membrane</keyword>
<dbReference type="Pfam" id="PF03134">
    <property type="entry name" value="TB2_DP1_HVA22"/>
    <property type="match status" value="1"/>
</dbReference>
<comment type="subcellular location">
    <subcellularLocation>
        <location evidence="1">Membrane</location>
        <topology evidence="1">Multi-pass membrane protein</topology>
    </subcellularLocation>
</comment>
<sequence length="222" mass="25879">MDLFERVNVFAEKVFSPVFVRYAPMIPDIYNCINTAVKASNTAISQTNMTYRLPILIVPSFSSEMAAKELKKRLDIDTSPEKELMRKHLRVIEIISVLSMMFSTLGISILTQLIGYMFPLYYSVRKQQRQDNTDTRDWLVYWVVYSTFAFFESLFGIILTFIPMYHYIKLGFLIALVKFEKFSNFLYTGIVLRFHNKYNSSVDELLTSARQNLSSINTSKED</sequence>
<keyword evidence="2 5" id="KW-0812">Transmembrane</keyword>
<proteinExistence type="predicted"/>
<feature type="transmembrane region" description="Helical" evidence="5">
    <location>
        <begin position="91"/>
        <end position="118"/>
    </location>
</feature>
<dbReference type="InterPro" id="IPR004345">
    <property type="entry name" value="TB2_DP1_HVA22"/>
</dbReference>
<dbReference type="PANTHER" id="PTHR12300">
    <property type="entry name" value="HVA22-LIKE PROTEINS"/>
    <property type="match status" value="1"/>
</dbReference>
<dbReference type="GO" id="GO:0016020">
    <property type="term" value="C:membrane"/>
    <property type="evidence" value="ECO:0007669"/>
    <property type="project" value="UniProtKB-SubCell"/>
</dbReference>
<dbReference type="EMBL" id="MN448266">
    <property type="protein sequence ID" value="QFG73569.1"/>
    <property type="molecule type" value="Genomic_DNA"/>
</dbReference>
<keyword evidence="3 5" id="KW-1133">Transmembrane helix</keyword>
<reference evidence="6" key="1">
    <citation type="journal article" date="2019" name="Philos. Trans. R. Soc. Lond., B, Biol. Sci.">
        <title>Targeted metagenomic recovery of four divergent viruses reveals shared and distinctive characteristics of giant viruses of marine eukaryotes.</title>
        <authorList>
            <person name="Needham D.M."/>
            <person name="Poirier C."/>
            <person name="Hehenberger E."/>
            <person name="Jimenez V."/>
            <person name="Swalwell J.E."/>
            <person name="Santoro A.E."/>
            <person name="Worden A.Z."/>
        </authorList>
    </citation>
    <scope>NUCLEOTIDE SEQUENCE</scope>
    <source>
        <strain evidence="6">OPacV-662</strain>
    </source>
</reference>
<evidence type="ECO:0000256" key="2">
    <source>
        <dbReference type="ARBA" id="ARBA00022692"/>
    </source>
</evidence>
<accession>A0A5J6VIE2</accession>
<protein>
    <submittedName>
        <fullName evidence="6">TB2/DP1, HVA22 family protein</fullName>
    </submittedName>
</protein>
<evidence type="ECO:0000313" key="6">
    <source>
        <dbReference type="EMBL" id="QFG73569.1"/>
    </source>
</evidence>
<organism evidence="6">
    <name type="scientific">Megaviridae environmental sample</name>
    <dbReference type="NCBI Taxonomy" id="1737588"/>
    <lineage>
        <taxon>Viruses</taxon>
        <taxon>Varidnaviria</taxon>
        <taxon>Bamfordvirae</taxon>
        <taxon>Nucleocytoviricota</taxon>
        <taxon>Megaviricetes</taxon>
        <taxon>Imitervirales</taxon>
        <taxon>Mimiviridae</taxon>
        <taxon>environmental samples</taxon>
    </lineage>
</organism>
<feature type="transmembrane region" description="Helical" evidence="5">
    <location>
        <begin position="138"/>
        <end position="162"/>
    </location>
</feature>
<dbReference type="PANTHER" id="PTHR12300:SF161">
    <property type="entry name" value="RECEPTOR EXPRESSION-ENHANCING PROTEIN"/>
    <property type="match status" value="1"/>
</dbReference>